<dbReference type="PANTHER" id="PTHR10337">
    <property type="entry name" value="SHC TRANSFORMING PROTEIN"/>
    <property type="match status" value="1"/>
</dbReference>
<dbReference type="Proteomes" id="UP000694890">
    <property type="component" value="Linkage group LG9"/>
</dbReference>
<evidence type="ECO:0000313" key="7">
    <source>
        <dbReference type="Proteomes" id="UP000314980"/>
    </source>
</evidence>
<dbReference type="RefSeq" id="XP_050928885.1">
    <property type="nucleotide sequence ID" value="XM_051072928.1"/>
</dbReference>
<dbReference type="KEGG" id="lcf:108874038"/>
<reference evidence="6" key="3">
    <citation type="submission" date="2025-05" db="UniProtKB">
        <authorList>
            <consortium name="Ensembl"/>
        </authorList>
    </citation>
    <scope>IDENTIFICATION</scope>
</reference>
<name>A0A4W6CHL5_LATCA</name>
<protein>
    <submittedName>
        <fullName evidence="6">SHC adaptor protein 3</fullName>
    </submittedName>
    <submittedName>
        <fullName evidence="8">SHC-transforming protein 3</fullName>
    </submittedName>
</protein>
<accession>A0A4W6CHL5</accession>
<dbReference type="Ensembl" id="ENSLCAT00010011464.1">
    <property type="protein sequence ID" value="ENSLCAP00010011219.1"/>
    <property type="gene ID" value="ENSLCAG00010005327.1"/>
</dbReference>
<proteinExistence type="predicted"/>
<dbReference type="SUPFAM" id="SSF50729">
    <property type="entry name" value="PH domain-like"/>
    <property type="match status" value="1"/>
</dbReference>
<dbReference type="InterPro" id="IPR051235">
    <property type="entry name" value="CEP152/SHC-Transforming"/>
</dbReference>
<dbReference type="GO" id="GO:0030971">
    <property type="term" value="F:receptor tyrosine kinase binding"/>
    <property type="evidence" value="ECO:0007669"/>
    <property type="project" value="TreeGrafter"/>
</dbReference>
<dbReference type="Pfam" id="PF00017">
    <property type="entry name" value="SH2"/>
    <property type="match status" value="1"/>
</dbReference>
<dbReference type="InParanoid" id="A0A4W6CHL5"/>
<dbReference type="SMART" id="SM00462">
    <property type="entry name" value="PTB"/>
    <property type="match status" value="1"/>
</dbReference>
<gene>
    <name evidence="6" type="primary">SHC3</name>
    <name evidence="8" type="synonym">shc3</name>
</gene>
<evidence type="ECO:0000259" key="4">
    <source>
        <dbReference type="PROSITE" id="PS01179"/>
    </source>
</evidence>
<dbReference type="PRINTS" id="PR00401">
    <property type="entry name" value="SH2DOMAIN"/>
</dbReference>
<dbReference type="FunFam" id="2.30.29.30:FF:000036">
    <property type="entry name" value="SHC-transforming protein 1 isoform 3"/>
    <property type="match status" value="1"/>
</dbReference>
<dbReference type="GO" id="GO:0005886">
    <property type="term" value="C:plasma membrane"/>
    <property type="evidence" value="ECO:0007669"/>
    <property type="project" value="TreeGrafter"/>
</dbReference>
<dbReference type="OrthoDB" id="9938362at2759"/>
<dbReference type="Gene3D" id="3.30.505.10">
    <property type="entry name" value="SH2 domain"/>
    <property type="match status" value="1"/>
</dbReference>
<evidence type="ECO:0000256" key="3">
    <source>
        <dbReference type="SAM" id="MobiDB-lite"/>
    </source>
</evidence>
<evidence type="ECO:0000256" key="2">
    <source>
        <dbReference type="PROSITE-ProRule" id="PRU00191"/>
    </source>
</evidence>
<feature type="domain" description="SH2" evidence="5">
    <location>
        <begin position="583"/>
        <end position="674"/>
    </location>
</feature>
<dbReference type="InterPro" id="IPR006020">
    <property type="entry name" value="PTB/PI_dom"/>
</dbReference>
<dbReference type="FunFam" id="3.30.505.10:FF:000005">
    <property type="entry name" value="SHC-transforming protein 1 isoform 3"/>
    <property type="match status" value="1"/>
</dbReference>
<dbReference type="GO" id="GO:0007169">
    <property type="term" value="P:cell surface receptor protein tyrosine kinase signaling pathway"/>
    <property type="evidence" value="ECO:0007669"/>
    <property type="project" value="TreeGrafter"/>
</dbReference>
<dbReference type="GeneID" id="108874038"/>
<dbReference type="PROSITE" id="PS50001">
    <property type="entry name" value="SH2"/>
    <property type="match status" value="1"/>
</dbReference>
<dbReference type="CDD" id="cd01209">
    <property type="entry name" value="PTB_Shc"/>
    <property type="match status" value="1"/>
</dbReference>
<keyword evidence="1 2" id="KW-0727">SH2 domain</keyword>
<evidence type="ECO:0000256" key="1">
    <source>
        <dbReference type="ARBA" id="ARBA00022999"/>
    </source>
</evidence>
<reference evidence="7" key="1">
    <citation type="submission" date="2015-09" db="EMBL/GenBank/DDBJ databases">
        <authorList>
            <person name="Sai Rama Sridatta P."/>
        </authorList>
    </citation>
    <scope>NUCLEOTIDE SEQUENCE [LARGE SCALE GENOMIC DNA]</scope>
</reference>
<dbReference type="STRING" id="8187.ENSLCAP00010011219"/>
<dbReference type="GeneTree" id="ENSGT00950000182870"/>
<keyword evidence="7" id="KW-1185">Reference proteome</keyword>
<feature type="compositionally biased region" description="Low complexity" evidence="3">
    <location>
        <begin position="52"/>
        <end position="64"/>
    </location>
</feature>
<evidence type="ECO:0000259" key="5">
    <source>
        <dbReference type="PROSITE" id="PS50001"/>
    </source>
</evidence>
<reference evidence="8" key="2">
    <citation type="submission" date="2025-04" db="UniProtKB">
        <authorList>
            <consortium name="RefSeq"/>
        </authorList>
    </citation>
    <scope>IDENTIFICATION</scope>
    <source>
        <tissue evidence="8">Brain</tissue>
    </source>
</reference>
<dbReference type="SUPFAM" id="SSF55550">
    <property type="entry name" value="SH2 domain"/>
    <property type="match status" value="1"/>
</dbReference>
<sequence>MLHRTKYNRFRNESVTSVDELLHGLSMNPKVSATPQSAAETSYTPPTEVQPSSTTTASSTPTSHSSDHLEDGGTTLCTLINKVSSLKFSNSGSLLGIKGLPSAVKDLAVSKLQGGGGSGSGSSSGPSPSAATAAAATAAAAASGVGGSLCSSASHSTPCSQLEPAVSMSKKSRLDELQPGGEDWNPGGGGGLVSKPSRGWLHSSEKISGPGVTYIVKYLGCIEVLRSMRSLDFTTRSQITREAISLVCEAVPGTKGALRKRKPPSKALSSILGKSNLQFAGMSINLNISTSSLNLMTPDCKQIIANHHMQSISFASGGDPDTTDYVAYVAKDPVNRRACHILECSDGLAQDVISTIGQAFDLRFQQYLQCPSSKMSSTHDRVLNMEELPWTEEEEESAEHPYYNNIPGKMPPPGGFIDTRLTNQNAALDGCQMGPGSVDQTYYQGRHCGENWGDERKPIFIQQGSFDISSLPESKGQAPKTTEMPTYVNTQQIDAQVLAALQAEAENVTKGMAAAAKESPQKDLFDMKPFEDAIQSQSHPPSQGQAQSQMSGLHKVASVDNSSPLLVRSLAFRAQEELEGQTWYHGKMSRRDAEKLLKEDGDFLVRKSTTNPGSYVLTGMHNGLAKHLLLVDPEGTVRTKDHVFDSISHLIGHHRDNNLPIVSAGSELCLLQPVGRKQ</sequence>
<dbReference type="PRINTS" id="PR00629">
    <property type="entry name" value="SHCPIDOMAIN"/>
</dbReference>
<dbReference type="InterPro" id="IPR000980">
    <property type="entry name" value="SH2"/>
</dbReference>
<dbReference type="PANTHER" id="PTHR10337:SF4">
    <property type="entry name" value="SHC-TRANSFORMING PROTEIN 3"/>
    <property type="match status" value="1"/>
</dbReference>
<dbReference type="Gene3D" id="2.30.29.30">
    <property type="entry name" value="Pleckstrin-homology domain (PH domain)/Phosphotyrosine-binding domain (PTB)"/>
    <property type="match status" value="1"/>
</dbReference>
<feature type="region of interest" description="Disordered" evidence="3">
    <location>
        <begin position="161"/>
        <end position="196"/>
    </location>
</feature>
<dbReference type="SMART" id="SM00252">
    <property type="entry name" value="SH2"/>
    <property type="match status" value="1"/>
</dbReference>
<dbReference type="InterPro" id="IPR006019">
    <property type="entry name" value="PID_Shc-like"/>
</dbReference>
<evidence type="ECO:0000313" key="6">
    <source>
        <dbReference type="Ensembl" id="ENSLCAP00010011219.1"/>
    </source>
</evidence>
<dbReference type="InterPro" id="IPR036860">
    <property type="entry name" value="SH2_dom_sf"/>
</dbReference>
<evidence type="ECO:0000313" key="8">
    <source>
        <dbReference type="RefSeq" id="XP_050928885.1"/>
    </source>
</evidence>
<feature type="region of interest" description="Disordered" evidence="3">
    <location>
        <begin position="29"/>
        <end position="71"/>
    </location>
</feature>
<dbReference type="AlphaFoldDB" id="A0A4W6CHL5"/>
<dbReference type="PROSITE" id="PS01179">
    <property type="entry name" value="PID"/>
    <property type="match status" value="1"/>
</dbReference>
<feature type="domain" description="PID" evidence="4">
    <location>
        <begin position="209"/>
        <end position="383"/>
    </location>
</feature>
<dbReference type="InterPro" id="IPR011993">
    <property type="entry name" value="PH-like_dom_sf"/>
</dbReference>
<dbReference type="Proteomes" id="UP000314980">
    <property type="component" value="Unassembled WGS sequence"/>
</dbReference>
<dbReference type="GO" id="GO:0035556">
    <property type="term" value="P:intracellular signal transduction"/>
    <property type="evidence" value="ECO:0007669"/>
    <property type="project" value="InterPro"/>
</dbReference>
<dbReference type="InterPro" id="IPR035676">
    <property type="entry name" value="SHC_SH2"/>
</dbReference>
<feature type="compositionally biased region" description="Polar residues" evidence="3">
    <location>
        <begin position="29"/>
        <end position="51"/>
    </location>
</feature>
<organism evidence="6 7">
    <name type="scientific">Lates calcarifer</name>
    <name type="common">Barramundi</name>
    <name type="synonym">Holocentrus calcarifer</name>
    <dbReference type="NCBI Taxonomy" id="8187"/>
    <lineage>
        <taxon>Eukaryota</taxon>
        <taxon>Metazoa</taxon>
        <taxon>Chordata</taxon>
        <taxon>Craniata</taxon>
        <taxon>Vertebrata</taxon>
        <taxon>Euteleostomi</taxon>
        <taxon>Actinopterygii</taxon>
        <taxon>Neopterygii</taxon>
        <taxon>Teleostei</taxon>
        <taxon>Neoteleostei</taxon>
        <taxon>Acanthomorphata</taxon>
        <taxon>Carangaria</taxon>
        <taxon>Carangaria incertae sedis</taxon>
        <taxon>Centropomidae</taxon>
        <taxon>Lates</taxon>
    </lineage>
</organism>
<dbReference type="CDD" id="cd09925">
    <property type="entry name" value="SH2_SHC"/>
    <property type="match status" value="1"/>
</dbReference>
<dbReference type="Pfam" id="PF00640">
    <property type="entry name" value="PID"/>
    <property type="match status" value="1"/>
</dbReference>